<gene>
    <name evidence="1" type="ORF">CEN44_03200</name>
</gene>
<dbReference type="AlphaFoldDB" id="A0A2N6K7T1"/>
<reference evidence="1 2" key="1">
    <citation type="submission" date="2017-08" db="EMBL/GenBank/DDBJ databases">
        <title>Genomes of Fischerella (Mastigocladus) sp. strains.</title>
        <authorList>
            <person name="Miller S.R."/>
        </authorList>
    </citation>
    <scope>NUCLEOTIDE SEQUENCE [LARGE SCALE GENOMIC DNA]</scope>
    <source>
        <strain evidence="1 2">CCMEE 5323</strain>
    </source>
</reference>
<protein>
    <submittedName>
        <fullName evidence="1">Uncharacterized protein</fullName>
    </submittedName>
</protein>
<dbReference type="Proteomes" id="UP000235036">
    <property type="component" value="Unassembled WGS sequence"/>
</dbReference>
<keyword evidence="2" id="KW-1185">Reference proteome</keyword>
<proteinExistence type="predicted"/>
<evidence type="ECO:0000313" key="2">
    <source>
        <dbReference type="Proteomes" id="UP000235036"/>
    </source>
</evidence>
<evidence type="ECO:0000313" key="1">
    <source>
        <dbReference type="EMBL" id="PLZ93450.1"/>
    </source>
</evidence>
<sequence>MLSREYLEKLELEELQSLAKSYGVQPIGNYVKREAWINVLANFPYKAIDQMKDGIGLHSPGMNAYFMLTTVLDMLGEPTDSQLALIRATRKDEWLVDEQWQFYQHKLNELYTIKTMLQQIVKMLAG</sequence>
<organism evidence="1 2">
    <name type="scientific">Fischerella muscicola CCMEE 5323</name>
    <dbReference type="NCBI Taxonomy" id="2019572"/>
    <lineage>
        <taxon>Bacteria</taxon>
        <taxon>Bacillati</taxon>
        <taxon>Cyanobacteriota</taxon>
        <taxon>Cyanophyceae</taxon>
        <taxon>Nostocales</taxon>
        <taxon>Hapalosiphonaceae</taxon>
        <taxon>Fischerella</taxon>
    </lineage>
</organism>
<comment type="caution">
    <text evidence="1">The sequence shown here is derived from an EMBL/GenBank/DDBJ whole genome shotgun (WGS) entry which is preliminary data.</text>
</comment>
<dbReference type="EMBL" id="NRQW01000070">
    <property type="protein sequence ID" value="PLZ93450.1"/>
    <property type="molecule type" value="Genomic_DNA"/>
</dbReference>
<dbReference type="RefSeq" id="WP_016869203.1">
    <property type="nucleotide sequence ID" value="NZ_CAWNVR010000729.1"/>
</dbReference>
<accession>A0A2N6K7T1</accession>
<name>A0A2N6K7T1_FISMU</name>